<comment type="cofactor">
    <cofactor evidence="1">
        <name>FAD</name>
        <dbReference type="ChEBI" id="CHEBI:57692"/>
    </cofactor>
</comment>
<evidence type="ECO:0000256" key="3">
    <source>
        <dbReference type="ARBA" id="ARBA00022827"/>
    </source>
</evidence>
<keyword evidence="2" id="KW-0285">Flavoprotein</keyword>
<dbReference type="EMBL" id="BARS01010433">
    <property type="protein sequence ID" value="GAF93513.1"/>
    <property type="molecule type" value="Genomic_DNA"/>
</dbReference>
<comment type="caution">
    <text evidence="6">The sequence shown here is derived from an EMBL/GenBank/DDBJ whole genome shotgun (WGS) entry which is preliminary data.</text>
</comment>
<name>X0TJ16_9ZZZZ</name>
<keyword evidence="4" id="KW-0560">Oxidoreductase</keyword>
<evidence type="ECO:0000313" key="6">
    <source>
        <dbReference type="EMBL" id="GAF93513.1"/>
    </source>
</evidence>
<dbReference type="InterPro" id="IPR059103">
    <property type="entry name" value="FixC-like_C"/>
</dbReference>
<evidence type="ECO:0000256" key="2">
    <source>
        <dbReference type="ARBA" id="ARBA00022630"/>
    </source>
</evidence>
<dbReference type="Pfam" id="PF26311">
    <property type="entry name" value="ETF-QO_FixC_C"/>
    <property type="match status" value="1"/>
</dbReference>
<proteinExistence type="predicted"/>
<dbReference type="AlphaFoldDB" id="X0TJ16"/>
<dbReference type="PANTHER" id="PTHR43624:SF2">
    <property type="entry name" value="ELECTRON TRANSFER FLAVOPROTEIN-QUINONE OXIDOREDUCTASE YDIS-RELATED"/>
    <property type="match status" value="1"/>
</dbReference>
<gene>
    <name evidence="6" type="ORF">S01H1_19337</name>
</gene>
<evidence type="ECO:0000256" key="1">
    <source>
        <dbReference type="ARBA" id="ARBA00001974"/>
    </source>
</evidence>
<dbReference type="InterPro" id="IPR039651">
    <property type="entry name" value="FixC-like"/>
</dbReference>
<accession>X0TJ16</accession>
<feature type="non-terminal residue" evidence="6">
    <location>
        <position position="1"/>
    </location>
</feature>
<evidence type="ECO:0000256" key="4">
    <source>
        <dbReference type="ARBA" id="ARBA00023002"/>
    </source>
</evidence>
<organism evidence="6">
    <name type="scientific">marine sediment metagenome</name>
    <dbReference type="NCBI Taxonomy" id="412755"/>
    <lineage>
        <taxon>unclassified sequences</taxon>
        <taxon>metagenomes</taxon>
        <taxon>ecological metagenomes</taxon>
    </lineage>
</organism>
<keyword evidence="3" id="KW-0274">FAD</keyword>
<dbReference type="GO" id="GO:0016491">
    <property type="term" value="F:oxidoreductase activity"/>
    <property type="evidence" value="ECO:0007669"/>
    <property type="project" value="UniProtKB-KW"/>
</dbReference>
<evidence type="ECO:0000259" key="5">
    <source>
        <dbReference type="Pfam" id="PF26311"/>
    </source>
</evidence>
<feature type="domain" description="FixC-like C-terminal" evidence="5">
    <location>
        <begin position="36"/>
        <end position="95"/>
    </location>
</feature>
<reference evidence="6" key="1">
    <citation type="journal article" date="2014" name="Front. Microbiol.">
        <title>High frequency of phylogenetically diverse reductive dehalogenase-homologous genes in deep subseafloor sedimentary metagenomes.</title>
        <authorList>
            <person name="Kawai M."/>
            <person name="Futagami T."/>
            <person name="Toyoda A."/>
            <person name="Takaki Y."/>
            <person name="Nishi S."/>
            <person name="Hori S."/>
            <person name="Arai W."/>
            <person name="Tsubouchi T."/>
            <person name="Morono Y."/>
            <person name="Uchiyama I."/>
            <person name="Ito T."/>
            <person name="Fujiyama A."/>
            <person name="Inagaki F."/>
            <person name="Takami H."/>
        </authorList>
    </citation>
    <scope>NUCLEOTIDE SEQUENCE</scope>
    <source>
        <strain evidence="6">Expedition CK06-06</strain>
    </source>
</reference>
<dbReference type="PANTHER" id="PTHR43624">
    <property type="entry name" value="ELECTRON TRANSFER FLAVOPROTEIN-QUINONE OXIDOREDUCTASE YDIS-RELATED"/>
    <property type="match status" value="1"/>
</dbReference>
<sequence length="98" mass="11367">RRHKRYDSKSLSCYQRLLKKSFVLDDMRNCREFLDIMHLHGEFVNEYPRVAKDALVKFFEVSDTPKRALKRAALAEIKKGVNMGKFAKAATSMMRGGI</sequence>
<protein>
    <recommendedName>
        <fullName evidence="5">FixC-like C-terminal domain-containing protein</fullName>
    </recommendedName>
</protein>